<reference evidence="1 2" key="1">
    <citation type="journal article" date="2020" name="BMC Genomics">
        <title>Intraspecific diversification of the crop wild relative Brassica cretica Lam. using demographic model selection.</title>
        <authorList>
            <person name="Kioukis A."/>
            <person name="Michalopoulou V.A."/>
            <person name="Briers L."/>
            <person name="Pirintsos S."/>
            <person name="Studholme D.J."/>
            <person name="Pavlidis P."/>
            <person name="Sarris P.F."/>
        </authorList>
    </citation>
    <scope>NUCLEOTIDE SEQUENCE [LARGE SCALE GENOMIC DNA]</scope>
    <source>
        <strain evidence="2">cv. PFS-1207/04</strain>
    </source>
</reference>
<dbReference type="Proteomes" id="UP000266723">
    <property type="component" value="Unassembled WGS sequence"/>
</dbReference>
<name>A0ABQ7CGL8_BRACR</name>
<dbReference type="EMBL" id="QGKV02000832">
    <property type="protein sequence ID" value="KAF3550943.1"/>
    <property type="molecule type" value="Genomic_DNA"/>
</dbReference>
<keyword evidence="2" id="KW-1185">Reference proteome</keyword>
<accession>A0ABQ7CGL8</accession>
<protein>
    <submittedName>
        <fullName evidence="1">Uncharacterized protein</fullName>
    </submittedName>
</protein>
<organism evidence="1 2">
    <name type="scientific">Brassica cretica</name>
    <name type="common">Mustard</name>
    <dbReference type="NCBI Taxonomy" id="69181"/>
    <lineage>
        <taxon>Eukaryota</taxon>
        <taxon>Viridiplantae</taxon>
        <taxon>Streptophyta</taxon>
        <taxon>Embryophyta</taxon>
        <taxon>Tracheophyta</taxon>
        <taxon>Spermatophyta</taxon>
        <taxon>Magnoliopsida</taxon>
        <taxon>eudicotyledons</taxon>
        <taxon>Gunneridae</taxon>
        <taxon>Pentapetalae</taxon>
        <taxon>rosids</taxon>
        <taxon>malvids</taxon>
        <taxon>Brassicales</taxon>
        <taxon>Brassicaceae</taxon>
        <taxon>Brassiceae</taxon>
        <taxon>Brassica</taxon>
    </lineage>
</organism>
<evidence type="ECO:0000313" key="2">
    <source>
        <dbReference type="Proteomes" id="UP000266723"/>
    </source>
</evidence>
<evidence type="ECO:0000313" key="1">
    <source>
        <dbReference type="EMBL" id="KAF3550943.1"/>
    </source>
</evidence>
<sequence length="160" mass="18742">MVSEDYCSDHVPIASTPRCVTEKGFIHWCFLLRSSATNGQKVQNWRKLLQRPRKTRVKIFIANHKPKTGLRRVQTESVSQQYHRLGGAYRVRFILPSIFVSLCGQNRTRIWIERRTPTMVIWADLCSKLRGIHPLTQLVVPLFTPSQRHNREFIQDRGFV</sequence>
<proteinExistence type="predicted"/>
<comment type="caution">
    <text evidence="1">The sequence shown here is derived from an EMBL/GenBank/DDBJ whole genome shotgun (WGS) entry which is preliminary data.</text>
</comment>
<gene>
    <name evidence="1" type="ORF">DY000_02006457</name>
</gene>